<evidence type="ECO:0000313" key="5">
    <source>
        <dbReference type="Proteomes" id="UP000078595"/>
    </source>
</evidence>
<protein>
    <recommendedName>
        <fullName evidence="6">Cyclase</fullName>
    </recommendedName>
</protein>
<dbReference type="Proteomes" id="UP000078595">
    <property type="component" value="Chromosome 1"/>
</dbReference>
<feature type="region of interest" description="Disordered" evidence="2">
    <location>
        <begin position="98"/>
        <end position="122"/>
    </location>
</feature>
<dbReference type="VEuPathDB" id="FungiDB:I303_00594"/>
<evidence type="ECO:0008006" key="6">
    <source>
        <dbReference type="Google" id="ProtNLM"/>
    </source>
</evidence>
<accession>A0A1A6AFC5</accession>
<reference evidence="4" key="3">
    <citation type="submission" date="2024-02" db="EMBL/GenBank/DDBJ databases">
        <title>Comparative genomics of Cryptococcus and Kwoniella reveals pathogenesis evolution and contrasting modes of karyotype evolution via chromosome fusion or intercentromeric recombination.</title>
        <authorList>
            <person name="Coelho M.A."/>
            <person name="David-Palma M."/>
            <person name="Shea T."/>
            <person name="Bowers K."/>
            <person name="McGinley-Smith S."/>
            <person name="Mohammad A.W."/>
            <person name="Gnirke A."/>
            <person name="Yurkov A.M."/>
            <person name="Nowrousian M."/>
            <person name="Sun S."/>
            <person name="Cuomo C.A."/>
            <person name="Heitman J."/>
        </authorList>
    </citation>
    <scope>NUCLEOTIDE SEQUENCE</scope>
    <source>
        <strain evidence="4">CBS 10117</strain>
    </source>
</reference>
<dbReference type="GO" id="GO:0019441">
    <property type="term" value="P:L-tryptophan catabolic process to kynurenine"/>
    <property type="evidence" value="ECO:0007669"/>
    <property type="project" value="InterPro"/>
</dbReference>
<dbReference type="Pfam" id="PF04199">
    <property type="entry name" value="Cyclase"/>
    <property type="match status" value="1"/>
</dbReference>
<name>A0A1A6AFC5_9TREE</name>
<reference evidence="4" key="2">
    <citation type="submission" date="2013-07" db="EMBL/GenBank/DDBJ databases">
        <authorList>
            <consortium name="The Broad Institute Genome Sequencing Platform"/>
            <person name="Cuomo C."/>
            <person name="Litvintseva A."/>
            <person name="Chen Y."/>
            <person name="Heitman J."/>
            <person name="Sun S."/>
            <person name="Springer D."/>
            <person name="Dromer F."/>
            <person name="Young S.K."/>
            <person name="Zeng Q."/>
            <person name="Gargeya S."/>
            <person name="Fitzgerald M."/>
            <person name="Abouelleil A."/>
            <person name="Alvarado L."/>
            <person name="Berlin A.M."/>
            <person name="Chapman S.B."/>
            <person name="Dewar J."/>
            <person name="Goldberg J."/>
            <person name="Griggs A."/>
            <person name="Gujja S."/>
            <person name="Hansen M."/>
            <person name="Howarth C."/>
            <person name="Imamovic A."/>
            <person name="Larimer J."/>
            <person name="McCowan C."/>
            <person name="Murphy C."/>
            <person name="Pearson M."/>
            <person name="Priest M."/>
            <person name="Roberts A."/>
            <person name="Saif S."/>
            <person name="Shea T."/>
            <person name="Sykes S."/>
            <person name="Wortman J."/>
            <person name="Nusbaum C."/>
            <person name="Birren B."/>
        </authorList>
    </citation>
    <scope>NUCLEOTIDE SEQUENCE</scope>
    <source>
        <strain evidence="4">CBS 10117</strain>
    </source>
</reference>
<reference evidence="3" key="1">
    <citation type="submission" date="2013-07" db="EMBL/GenBank/DDBJ databases">
        <title>The Genome Sequence of Cryptococcus dejecticola CBS10117.</title>
        <authorList>
            <consortium name="The Broad Institute Genome Sequencing Platform"/>
            <person name="Cuomo C."/>
            <person name="Litvintseva A."/>
            <person name="Chen Y."/>
            <person name="Heitman J."/>
            <person name="Sun S."/>
            <person name="Springer D."/>
            <person name="Dromer F."/>
            <person name="Young S.K."/>
            <person name="Zeng Q."/>
            <person name="Gargeya S."/>
            <person name="Fitzgerald M."/>
            <person name="Abouelleil A."/>
            <person name="Alvarado L."/>
            <person name="Berlin A.M."/>
            <person name="Chapman S.B."/>
            <person name="Dewar J."/>
            <person name="Goldberg J."/>
            <person name="Griggs A."/>
            <person name="Gujja S."/>
            <person name="Hansen M."/>
            <person name="Howarth C."/>
            <person name="Imamovic A."/>
            <person name="Larimer J."/>
            <person name="McCowan C."/>
            <person name="Murphy C."/>
            <person name="Pearson M."/>
            <person name="Priest M."/>
            <person name="Roberts A."/>
            <person name="Saif S."/>
            <person name="Shea T."/>
            <person name="Sykes S."/>
            <person name="Wortman J."/>
            <person name="Nusbaum C."/>
            <person name="Birren B."/>
        </authorList>
    </citation>
    <scope>NUCLEOTIDE SEQUENCE [LARGE SCALE GENOMIC DNA]</scope>
    <source>
        <strain evidence="3">CBS 10117</strain>
    </source>
</reference>
<dbReference type="Gene3D" id="3.50.30.50">
    <property type="entry name" value="Putative cyclase"/>
    <property type="match status" value="1"/>
</dbReference>
<dbReference type="EMBL" id="CP144530">
    <property type="protein sequence ID" value="WWC58056.1"/>
    <property type="molecule type" value="Genomic_DNA"/>
</dbReference>
<dbReference type="InterPro" id="IPR007325">
    <property type="entry name" value="KFase/CYL"/>
</dbReference>
<dbReference type="GeneID" id="28964293"/>
<dbReference type="STRING" id="1296121.A0A1A6AFC5"/>
<evidence type="ECO:0000313" key="4">
    <source>
        <dbReference type="EMBL" id="WWC58056.1"/>
    </source>
</evidence>
<dbReference type="PANTHER" id="PTHR34861">
    <property type="match status" value="1"/>
</dbReference>
<comment type="similarity">
    <text evidence="1">Belongs to the Cyclase 1 superfamily.</text>
</comment>
<dbReference type="OrthoDB" id="5396at2759"/>
<feature type="compositionally biased region" description="Low complexity" evidence="2">
    <location>
        <begin position="21"/>
        <end position="39"/>
    </location>
</feature>
<sequence length="367" mass="40568">MPSPSSSSSATPADTGDKASDPSLLSLSHLTPSSDPSHPFSSWPSITPNPIGRLVLLTPEVTRNAISQCVQTGKRFSLDWSVYPSGARMYGRACGQHTIKRVDQGPSTKSEAESRNTGDRENADLAEIKKNTFHPCFDDFIEINTQSSTQWDYFLHYSYPHSGLFFGGLTEEQIRTEDTGDFGVAAIARAGGVQTRAILLDIPLYLSQKNLPPNPPLANPPPTKLTFDVFQDVLAHFNIQPRVGDMLIVRTGFEDAVIESNSTGEEIKASWWGVEQCSEIIEWIWENGIVTVGTDNPTFENWPVSPNELQLHPVLLSGMGIMICELMRLNEIAEECKKLNRWEFFFSSNPLMIEHGVASPPNAVAIF</sequence>
<evidence type="ECO:0000256" key="2">
    <source>
        <dbReference type="SAM" id="MobiDB-lite"/>
    </source>
</evidence>
<dbReference type="PANTHER" id="PTHR34861:SF11">
    <property type="entry name" value="CYCLASE"/>
    <property type="match status" value="1"/>
</dbReference>
<gene>
    <name evidence="3" type="ORF">I303_00594</name>
    <name evidence="4" type="ORF">I303_100591</name>
</gene>
<keyword evidence="5" id="KW-1185">Reference proteome</keyword>
<feature type="compositionally biased region" description="Basic and acidic residues" evidence="2">
    <location>
        <begin position="110"/>
        <end position="122"/>
    </location>
</feature>
<feature type="region of interest" description="Disordered" evidence="2">
    <location>
        <begin position="1"/>
        <end position="45"/>
    </location>
</feature>
<dbReference type="InterPro" id="IPR037175">
    <property type="entry name" value="KFase_sf"/>
</dbReference>
<dbReference type="RefSeq" id="XP_018266619.1">
    <property type="nucleotide sequence ID" value="XM_018403965.1"/>
</dbReference>
<dbReference type="KEGG" id="kdj:28964293"/>
<dbReference type="GO" id="GO:0004061">
    <property type="term" value="F:arylformamidase activity"/>
    <property type="evidence" value="ECO:0007669"/>
    <property type="project" value="InterPro"/>
</dbReference>
<evidence type="ECO:0000256" key="1">
    <source>
        <dbReference type="ARBA" id="ARBA00007865"/>
    </source>
</evidence>
<evidence type="ECO:0000313" key="3">
    <source>
        <dbReference type="EMBL" id="OBR88777.1"/>
    </source>
</evidence>
<proteinExistence type="inferred from homology"/>
<dbReference type="AlphaFoldDB" id="A0A1A6AFC5"/>
<organism evidence="3">
    <name type="scientific">Kwoniella dejecticola CBS 10117</name>
    <dbReference type="NCBI Taxonomy" id="1296121"/>
    <lineage>
        <taxon>Eukaryota</taxon>
        <taxon>Fungi</taxon>
        <taxon>Dikarya</taxon>
        <taxon>Basidiomycota</taxon>
        <taxon>Agaricomycotina</taxon>
        <taxon>Tremellomycetes</taxon>
        <taxon>Tremellales</taxon>
        <taxon>Cryptococcaceae</taxon>
        <taxon>Kwoniella</taxon>
    </lineage>
</organism>
<dbReference type="SUPFAM" id="SSF102198">
    <property type="entry name" value="Putative cyclase"/>
    <property type="match status" value="1"/>
</dbReference>
<dbReference type="EMBL" id="KI894027">
    <property type="protein sequence ID" value="OBR88777.1"/>
    <property type="molecule type" value="Genomic_DNA"/>
</dbReference>